<evidence type="ECO:0000313" key="3">
    <source>
        <dbReference type="Proteomes" id="UP000597762"/>
    </source>
</evidence>
<sequence length="188" mass="21317">MTTLSKPTTPFVEELCHKIARIKYAPTRQQPTDSYIPQHLRDCEFVFVRNDAVRRPLTPAYQGPFQVLRRTDKHLTIKRANTTDTVANDRTKPAFLAKRQYNANPAPRAPDATPAHPAHAAPQTSDDTPATSVQQTRSGIRPNRLDESSFVIIQPAAVADNSPIRQSTSDRRRSAIHSFRRYNRFNFP</sequence>
<dbReference type="PANTHER" id="PTHR38681">
    <property type="entry name" value="RETROVIRUS-RELATED POL POLYPROTEIN FROM TRANSPOSON 412-LIKE PROTEIN-RELATED"/>
    <property type="match status" value="1"/>
</dbReference>
<feature type="compositionally biased region" description="Low complexity" evidence="1">
    <location>
        <begin position="104"/>
        <end position="122"/>
    </location>
</feature>
<dbReference type="PANTHER" id="PTHR38681:SF1">
    <property type="entry name" value="RETROVIRUS-RELATED POL POLYPROTEIN FROM TRANSPOSON 412-LIKE PROTEIN"/>
    <property type="match status" value="1"/>
</dbReference>
<evidence type="ECO:0000313" key="2">
    <source>
        <dbReference type="EMBL" id="CAE1299709.1"/>
    </source>
</evidence>
<feature type="compositionally biased region" description="Polar residues" evidence="1">
    <location>
        <begin position="123"/>
        <end position="138"/>
    </location>
</feature>
<gene>
    <name evidence="2" type="ORF">SPHA_53383</name>
</gene>
<accession>A0A812DJD4</accession>
<dbReference type="Proteomes" id="UP000597762">
    <property type="component" value="Unassembled WGS sequence"/>
</dbReference>
<protein>
    <submittedName>
        <fullName evidence="2">Uncharacterized protein</fullName>
    </submittedName>
</protein>
<name>A0A812DJD4_ACAPH</name>
<proteinExistence type="predicted"/>
<evidence type="ECO:0000256" key="1">
    <source>
        <dbReference type="SAM" id="MobiDB-lite"/>
    </source>
</evidence>
<dbReference type="EMBL" id="CAHIKZ030003401">
    <property type="protein sequence ID" value="CAE1299709.1"/>
    <property type="molecule type" value="Genomic_DNA"/>
</dbReference>
<feature type="region of interest" description="Disordered" evidence="1">
    <location>
        <begin position="104"/>
        <end position="146"/>
    </location>
</feature>
<comment type="caution">
    <text evidence="2">The sequence shown here is derived from an EMBL/GenBank/DDBJ whole genome shotgun (WGS) entry which is preliminary data.</text>
</comment>
<dbReference type="AlphaFoldDB" id="A0A812DJD4"/>
<keyword evidence="3" id="KW-1185">Reference proteome</keyword>
<organism evidence="2 3">
    <name type="scientific">Acanthosepion pharaonis</name>
    <name type="common">Pharaoh cuttlefish</name>
    <name type="synonym">Sepia pharaonis</name>
    <dbReference type="NCBI Taxonomy" id="158019"/>
    <lineage>
        <taxon>Eukaryota</taxon>
        <taxon>Metazoa</taxon>
        <taxon>Spiralia</taxon>
        <taxon>Lophotrochozoa</taxon>
        <taxon>Mollusca</taxon>
        <taxon>Cephalopoda</taxon>
        <taxon>Coleoidea</taxon>
        <taxon>Decapodiformes</taxon>
        <taxon>Sepiida</taxon>
        <taxon>Sepiina</taxon>
        <taxon>Sepiidae</taxon>
        <taxon>Acanthosepion</taxon>
    </lineage>
</organism>
<reference evidence="2" key="1">
    <citation type="submission" date="2021-01" db="EMBL/GenBank/DDBJ databases">
        <authorList>
            <person name="Li R."/>
            <person name="Bekaert M."/>
        </authorList>
    </citation>
    <scope>NUCLEOTIDE SEQUENCE</scope>
    <source>
        <strain evidence="2">Farmed</strain>
    </source>
</reference>
<dbReference type="OrthoDB" id="6282257at2759"/>